<dbReference type="PANTHER" id="PTHR43586:SF15">
    <property type="entry name" value="BLR3095 PROTEIN"/>
    <property type="match status" value="1"/>
</dbReference>
<dbReference type="InterPro" id="IPR015421">
    <property type="entry name" value="PyrdxlP-dep_Trfase_major"/>
</dbReference>
<dbReference type="GO" id="GO:0016829">
    <property type="term" value="F:lyase activity"/>
    <property type="evidence" value="ECO:0007669"/>
    <property type="project" value="UniProtKB-KW"/>
</dbReference>
<evidence type="ECO:0000259" key="1">
    <source>
        <dbReference type="Pfam" id="PF00266"/>
    </source>
</evidence>
<dbReference type="Pfam" id="PF00266">
    <property type="entry name" value="Aminotran_5"/>
    <property type="match status" value="1"/>
</dbReference>
<dbReference type="Proteomes" id="UP000517712">
    <property type="component" value="Unassembled WGS sequence"/>
</dbReference>
<dbReference type="InterPro" id="IPR000192">
    <property type="entry name" value="Aminotrans_V_dom"/>
</dbReference>
<keyword evidence="3" id="KW-1185">Reference proteome</keyword>
<dbReference type="InterPro" id="IPR015422">
    <property type="entry name" value="PyrdxlP-dep_Trfase_small"/>
</dbReference>
<dbReference type="InterPro" id="IPR015424">
    <property type="entry name" value="PyrdxlP-dep_Trfase"/>
</dbReference>
<dbReference type="SUPFAM" id="SSF53383">
    <property type="entry name" value="PLP-dependent transferases"/>
    <property type="match status" value="1"/>
</dbReference>
<evidence type="ECO:0000313" key="3">
    <source>
        <dbReference type="Proteomes" id="UP000517712"/>
    </source>
</evidence>
<name>A0A7W9CC32_9MICO</name>
<dbReference type="RefSeq" id="WP_184282459.1">
    <property type="nucleotide sequence ID" value="NZ_BAAAPG010000001.1"/>
</dbReference>
<protein>
    <submittedName>
        <fullName evidence="2">Selenocysteine lyase/cysteine desulfurase</fullName>
    </submittedName>
</protein>
<dbReference type="PANTHER" id="PTHR43586">
    <property type="entry name" value="CYSTEINE DESULFURASE"/>
    <property type="match status" value="1"/>
</dbReference>
<reference evidence="2 3" key="1">
    <citation type="submission" date="2020-08" db="EMBL/GenBank/DDBJ databases">
        <title>Sequencing the genomes of 1000 actinobacteria strains.</title>
        <authorList>
            <person name="Klenk H.-P."/>
        </authorList>
    </citation>
    <scope>NUCLEOTIDE SEQUENCE [LARGE SCALE GENOMIC DNA]</scope>
    <source>
        <strain evidence="2 3">DSM 24823</strain>
    </source>
</reference>
<sequence length="388" mass="42101">MSLIGAAPLLDASNFLNLGDEAYLYWGAHSPAVKRVEDAIVQSYRAKSLGEGGRDFLYAAESHTRAGIARLTGRDAAEVGLLGDASTAWSAIANGWSWKPGDNIVINEYEHPAVFAPFLRLRRYGLEVRVVPRQEDWEMPASSIIEACDERTVAIAVSHVGYVSGLRHDLNELGAFAEQQGIPFLVDVSHSLGVIDVDVEYAALTVTASYKWTLGPYGVGAVVWNRDRLPDFEPGSVGWRSLENMFTDRRFDEINWNADGTRFQMGAPALADIAGLGAGIDTILDLGIDRVEAHSSVLAGAAIDGLERRGLEVITPRDPDRRAGNVAFLHPAGERFARALADEGVLVWGGDGRVRASFHVLNTHSDVERLLAGVDAVLETFPLERISA</sequence>
<dbReference type="EMBL" id="JACHMU010000001">
    <property type="protein sequence ID" value="MBB5742850.1"/>
    <property type="molecule type" value="Genomic_DNA"/>
</dbReference>
<dbReference type="Gene3D" id="3.40.640.10">
    <property type="entry name" value="Type I PLP-dependent aspartate aminotransferase-like (Major domain)"/>
    <property type="match status" value="1"/>
</dbReference>
<accession>A0A7W9CC32</accession>
<keyword evidence="2" id="KW-0456">Lyase</keyword>
<organism evidence="2 3">
    <name type="scientific">Microbacterium ginsengiterrae</name>
    <dbReference type="NCBI Taxonomy" id="546115"/>
    <lineage>
        <taxon>Bacteria</taxon>
        <taxon>Bacillati</taxon>
        <taxon>Actinomycetota</taxon>
        <taxon>Actinomycetes</taxon>
        <taxon>Micrococcales</taxon>
        <taxon>Microbacteriaceae</taxon>
        <taxon>Microbacterium</taxon>
    </lineage>
</organism>
<gene>
    <name evidence="2" type="ORF">HD600_001347</name>
</gene>
<evidence type="ECO:0000313" key="2">
    <source>
        <dbReference type="EMBL" id="MBB5742850.1"/>
    </source>
</evidence>
<dbReference type="Gene3D" id="3.90.1150.10">
    <property type="entry name" value="Aspartate Aminotransferase, domain 1"/>
    <property type="match status" value="1"/>
</dbReference>
<feature type="domain" description="Aminotransferase class V" evidence="1">
    <location>
        <begin position="23"/>
        <end position="370"/>
    </location>
</feature>
<proteinExistence type="predicted"/>
<dbReference type="AlphaFoldDB" id="A0A7W9CC32"/>
<comment type="caution">
    <text evidence="2">The sequence shown here is derived from an EMBL/GenBank/DDBJ whole genome shotgun (WGS) entry which is preliminary data.</text>
</comment>